<comment type="caution">
    <text evidence="3">The sequence shown here is derived from an EMBL/GenBank/DDBJ whole genome shotgun (WGS) entry which is preliminary data.</text>
</comment>
<dbReference type="EMBL" id="MGFG01000024">
    <property type="protein sequence ID" value="OGM00806.1"/>
    <property type="molecule type" value="Genomic_DNA"/>
</dbReference>
<dbReference type="InterPro" id="IPR001075">
    <property type="entry name" value="NIF_FeS_clus_asmbl_NifU_C"/>
</dbReference>
<evidence type="ECO:0000256" key="1">
    <source>
        <dbReference type="ARBA" id="ARBA00006420"/>
    </source>
</evidence>
<evidence type="ECO:0000313" key="4">
    <source>
        <dbReference type="Proteomes" id="UP000176988"/>
    </source>
</evidence>
<dbReference type="PANTHER" id="PTHR11178:SF25">
    <property type="entry name" value="NIFU-LIKE PROTEIN 3, CHLOROPLASTIC"/>
    <property type="match status" value="1"/>
</dbReference>
<name>A0A1F7WD94_9BACT</name>
<proteinExistence type="inferred from homology"/>
<dbReference type="GO" id="GO:0005506">
    <property type="term" value="F:iron ion binding"/>
    <property type="evidence" value="ECO:0007669"/>
    <property type="project" value="InterPro"/>
</dbReference>
<dbReference type="STRING" id="1802424.A2480_01170"/>
<accession>A0A1F7WD94</accession>
<evidence type="ECO:0000313" key="3">
    <source>
        <dbReference type="EMBL" id="OGM00806.1"/>
    </source>
</evidence>
<dbReference type="AlphaFoldDB" id="A0A1F7WD94"/>
<dbReference type="Gene3D" id="3.30.300.130">
    <property type="entry name" value="Fe-S cluster assembly (FSCA)"/>
    <property type="match status" value="1"/>
</dbReference>
<feature type="domain" description="NIF system FeS cluster assembly NifU C-terminal" evidence="2">
    <location>
        <begin position="4"/>
        <end position="71"/>
    </location>
</feature>
<dbReference type="Pfam" id="PF01106">
    <property type="entry name" value="NifU"/>
    <property type="match status" value="1"/>
</dbReference>
<dbReference type="InterPro" id="IPR034904">
    <property type="entry name" value="FSCA_dom_sf"/>
</dbReference>
<reference evidence="3 4" key="1">
    <citation type="journal article" date="2016" name="Nat. Commun.">
        <title>Thousands of microbial genomes shed light on interconnected biogeochemical processes in an aquifer system.</title>
        <authorList>
            <person name="Anantharaman K."/>
            <person name="Brown C.T."/>
            <person name="Hug L.A."/>
            <person name="Sharon I."/>
            <person name="Castelle C.J."/>
            <person name="Probst A.J."/>
            <person name="Thomas B.C."/>
            <person name="Singh A."/>
            <person name="Wilkins M.J."/>
            <person name="Karaoz U."/>
            <person name="Brodie E.L."/>
            <person name="Williams K.H."/>
            <person name="Hubbard S.S."/>
            <person name="Banfield J.F."/>
        </authorList>
    </citation>
    <scope>NUCLEOTIDE SEQUENCE [LARGE SCALE GENOMIC DNA]</scope>
</reference>
<evidence type="ECO:0000259" key="2">
    <source>
        <dbReference type="Pfam" id="PF01106"/>
    </source>
</evidence>
<protein>
    <recommendedName>
        <fullName evidence="2">NIF system FeS cluster assembly NifU C-terminal domain-containing protein</fullName>
    </recommendedName>
</protein>
<comment type="similarity">
    <text evidence="1">Belongs to the NifU family.</text>
</comment>
<gene>
    <name evidence="3" type="ORF">A2480_01170</name>
</gene>
<dbReference type="SUPFAM" id="SSF117916">
    <property type="entry name" value="Fe-S cluster assembly (FSCA) domain-like"/>
    <property type="match status" value="1"/>
</dbReference>
<sequence length="74" mass="8157">MIEIENALDEIRPTLQEDGGDVEIVSFNDESGTLTVRFLGHCAGCPFAKLTLKQGIERTIKQRLPGIVAVEMIE</sequence>
<organism evidence="3 4">
    <name type="scientific">Candidatus Uhrbacteria bacterium RIFOXYC2_FULL_47_19</name>
    <dbReference type="NCBI Taxonomy" id="1802424"/>
    <lineage>
        <taxon>Bacteria</taxon>
        <taxon>Candidatus Uhriibacteriota</taxon>
    </lineage>
</organism>
<dbReference type="Proteomes" id="UP000176988">
    <property type="component" value="Unassembled WGS sequence"/>
</dbReference>
<dbReference type="GO" id="GO:0016226">
    <property type="term" value="P:iron-sulfur cluster assembly"/>
    <property type="evidence" value="ECO:0007669"/>
    <property type="project" value="InterPro"/>
</dbReference>
<dbReference type="PANTHER" id="PTHR11178">
    <property type="entry name" value="IRON-SULFUR CLUSTER SCAFFOLD PROTEIN NFU-RELATED"/>
    <property type="match status" value="1"/>
</dbReference>
<dbReference type="GO" id="GO:0051536">
    <property type="term" value="F:iron-sulfur cluster binding"/>
    <property type="evidence" value="ECO:0007669"/>
    <property type="project" value="InterPro"/>
</dbReference>